<dbReference type="AlphaFoldDB" id="A0A255G9S7"/>
<evidence type="ECO:0000259" key="9">
    <source>
        <dbReference type="Pfam" id="PF00924"/>
    </source>
</evidence>
<dbReference type="SUPFAM" id="SSF82689">
    <property type="entry name" value="Mechanosensitive channel protein MscS (YggB), C-terminal domain"/>
    <property type="match status" value="1"/>
</dbReference>
<feature type="transmembrane region" description="Helical" evidence="8">
    <location>
        <begin position="14"/>
        <end position="31"/>
    </location>
</feature>
<evidence type="ECO:0000313" key="12">
    <source>
        <dbReference type="EMBL" id="OYO09614.1"/>
    </source>
</evidence>
<dbReference type="InterPro" id="IPR010920">
    <property type="entry name" value="LSM_dom_sf"/>
</dbReference>
<dbReference type="FunFam" id="2.30.30.60:FF:000001">
    <property type="entry name" value="MscS Mechanosensitive ion channel"/>
    <property type="match status" value="1"/>
</dbReference>
<dbReference type="InterPro" id="IPR006685">
    <property type="entry name" value="MscS_channel_2nd"/>
</dbReference>
<dbReference type="Pfam" id="PF21088">
    <property type="entry name" value="MS_channel_1st"/>
    <property type="match status" value="1"/>
</dbReference>
<evidence type="ECO:0000256" key="2">
    <source>
        <dbReference type="ARBA" id="ARBA00008017"/>
    </source>
</evidence>
<gene>
    <name evidence="12" type="ORF">CGZ94_18335</name>
</gene>
<keyword evidence="6 8" id="KW-0472">Membrane</keyword>
<evidence type="ECO:0000256" key="4">
    <source>
        <dbReference type="ARBA" id="ARBA00022692"/>
    </source>
</evidence>
<evidence type="ECO:0000256" key="3">
    <source>
        <dbReference type="ARBA" id="ARBA00022475"/>
    </source>
</evidence>
<keyword evidence="5 8" id="KW-1133">Transmembrane helix</keyword>
<feature type="compositionally biased region" description="Basic and acidic residues" evidence="7">
    <location>
        <begin position="341"/>
        <end position="354"/>
    </location>
</feature>
<dbReference type="InterPro" id="IPR011066">
    <property type="entry name" value="MscS_channel_C_sf"/>
</dbReference>
<dbReference type="Pfam" id="PF21082">
    <property type="entry name" value="MS_channel_3rd"/>
    <property type="match status" value="1"/>
</dbReference>
<dbReference type="SUPFAM" id="SSF82861">
    <property type="entry name" value="Mechanosensitive channel protein MscS (YggB), transmembrane region"/>
    <property type="match status" value="1"/>
</dbReference>
<evidence type="ECO:0000256" key="7">
    <source>
        <dbReference type="SAM" id="MobiDB-lite"/>
    </source>
</evidence>
<dbReference type="GO" id="GO:0005886">
    <property type="term" value="C:plasma membrane"/>
    <property type="evidence" value="ECO:0007669"/>
    <property type="project" value="UniProtKB-SubCell"/>
</dbReference>
<dbReference type="Gene3D" id="2.30.30.60">
    <property type="match status" value="1"/>
</dbReference>
<dbReference type="InterPro" id="IPR049142">
    <property type="entry name" value="MS_channel_1st"/>
</dbReference>
<evidence type="ECO:0000256" key="6">
    <source>
        <dbReference type="ARBA" id="ARBA00023136"/>
    </source>
</evidence>
<feature type="transmembrane region" description="Helical" evidence="8">
    <location>
        <begin position="80"/>
        <end position="101"/>
    </location>
</feature>
<dbReference type="PANTHER" id="PTHR30460:SF0">
    <property type="entry name" value="MODERATE CONDUCTANCE MECHANOSENSITIVE CHANNEL YBIO"/>
    <property type="match status" value="1"/>
</dbReference>
<dbReference type="EMBL" id="NMVO01000017">
    <property type="protein sequence ID" value="OYO09614.1"/>
    <property type="molecule type" value="Genomic_DNA"/>
</dbReference>
<dbReference type="InterPro" id="IPR011014">
    <property type="entry name" value="MscS_channel_TM-2"/>
</dbReference>
<feature type="domain" description="Mechanosensitive ion channel transmembrane helices 2/3" evidence="11">
    <location>
        <begin position="91"/>
        <end position="127"/>
    </location>
</feature>
<organism evidence="12 13">
    <name type="scientific">Enemella evansiae</name>
    <dbReference type="NCBI Taxonomy" id="2016499"/>
    <lineage>
        <taxon>Bacteria</taxon>
        <taxon>Bacillati</taxon>
        <taxon>Actinomycetota</taxon>
        <taxon>Actinomycetes</taxon>
        <taxon>Propionibacteriales</taxon>
        <taxon>Propionibacteriaceae</taxon>
        <taxon>Enemella</taxon>
    </lineage>
</organism>
<dbReference type="Gene3D" id="3.30.70.100">
    <property type="match status" value="1"/>
</dbReference>
<evidence type="ECO:0000256" key="8">
    <source>
        <dbReference type="SAM" id="Phobius"/>
    </source>
</evidence>
<proteinExistence type="inferred from homology"/>
<reference evidence="12 13" key="1">
    <citation type="submission" date="2017-07" db="EMBL/GenBank/DDBJ databases">
        <title>Draft whole genome sequences of clinical Proprionibacteriaceae strains.</title>
        <authorList>
            <person name="Bernier A.-M."/>
            <person name="Bernard K."/>
            <person name="Domingo M.-C."/>
        </authorList>
    </citation>
    <scope>NUCLEOTIDE SEQUENCE [LARGE SCALE GENOMIC DNA]</scope>
    <source>
        <strain evidence="12 13">NML 030167</strain>
    </source>
</reference>
<evidence type="ECO:0000313" key="13">
    <source>
        <dbReference type="Proteomes" id="UP000215896"/>
    </source>
</evidence>
<evidence type="ECO:0000259" key="10">
    <source>
        <dbReference type="Pfam" id="PF21082"/>
    </source>
</evidence>
<accession>A0A255G9S7</accession>
<dbReference type="Gene3D" id="1.10.287.1260">
    <property type="match status" value="1"/>
</dbReference>
<dbReference type="OrthoDB" id="4638917at2"/>
<dbReference type="Pfam" id="PF00924">
    <property type="entry name" value="MS_channel_2nd"/>
    <property type="match status" value="1"/>
</dbReference>
<comment type="similarity">
    <text evidence="2">Belongs to the MscS (TC 1.A.23) family.</text>
</comment>
<comment type="caution">
    <text evidence="12">The sequence shown here is derived from an EMBL/GenBank/DDBJ whole genome shotgun (WGS) entry which is preliminary data.</text>
</comment>
<dbReference type="Proteomes" id="UP000215896">
    <property type="component" value="Unassembled WGS sequence"/>
</dbReference>
<dbReference type="InterPro" id="IPR045276">
    <property type="entry name" value="YbiO_bact"/>
</dbReference>
<evidence type="ECO:0000256" key="5">
    <source>
        <dbReference type="ARBA" id="ARBA00022989"/>
    </source>
</evidence>
<protein>
    <submittedName>
        <fullName evidence="12">Mechanosensitive ion channel protein MscS</fullName>
    </submittedName>
</protein>
<name>A0A255G9S7_9ACTN</name>
<dbReference type="SUPFAM" id="SSF50182">
    <property type="entry name" value="Sm-like ribonucleoproteins"/>
    <property type="match status" value="1"/>
</dbReference>
<comment type="subcellular location">
    <subcellularLocation>
        <location evidence="1">Cell membrane</location>
        <topology evidence="1">Multi-pass membrane protein</topology>
    </subcellularLocation>
</comment>
<evidence type="ECO:0000256" key="1">
    <source>
        <dbReference type="ARBA" id="ARBA00004651"/>
    </source>
</evidence>
<dbReference type="InterPro" id="IPR023408">
    <property type="entry name" value="MscS_beta-dom_sf"/>
</dbReference>
<keyword evidence="4 8" id="KW-0812">Transmembrane</keyword>
<sequence length="354" mass="38577">MIPENWQAILTEKTLYILVTIVCALILRWVVHKAINKAIQTAAASRRKLAGAGLADRAVAVLAKAQQGNQDRARQRTETLGSVLASVFDLVLVIVVALMVLSTLGLSVGPAIASAGIGGLALGFGAQSLVKDLISGVFLIFEDQFGVGDYVTINGVQGTVLKVGFRVTQLQDASGEIWYIRNGEVTKVGNQTQGWSSSYVQIPVGITEDPFKVVRILEEVVASLDAEPEWREQLLETPTVLGLSNFNDRVMNFTVMAKSPGNEQWSVEREIRARAMTVLREAGIRSPGLLVETRPYDVVNVEEHSLTRATKQDSLLRRRRRRQEPETAPAGTPAGGEPSSDDERTQPDEKPNLP</sequence>
<feature type="domain" description="Mechanosensitive ion channel MscS" evidence="9">
    <location>
        <begin position="129"/>
        <end position="191"/>
    </location>
</feature>
<dbReference type="GO" id="GO:0008381">
    <property type="term" value="F:mechanosensitive monoatomic ion channel activity"/>
    <property type="evidence" value="ECO:0007669"/>
    <property type="project" value="InterPro"/>
</dbReference>
<dbReference type="RefSeq" id="WP_094406611.1">
    <property type="nucleotide sequence ID" value="NZ_NMVM01000001.1"/>
</dbReference>
<feature type="domain" description="Mechanosensitive ion channel MscS C-terminal" evidence="10">
    <location>
        <begin position="200"/>
        <end position="285"/>
    </location>
</feature>
<feature type="region of interest" description="Disordered" evidence="7">
    <location>
        <begin position="309"/>
        <end position="354"/>
    </location>
</feature>
<dbReference type="PANTHER" id="PTHR30460">
    <property type="entry name" value="MODERATE CONDUCTANCE MECHANOSENSITIVE CHANNEL YBIO"/>
    <property type="match status" value="1"/>
</dbReference>
<evidence type="ECO:0000259" key="11">
    <source>
        <dbReference type="Pfam" id="PF21088"/>
    </source>
</evidence>
<keyword evidence="13" id="KW-1185">Reference proteome</keyword>
<dbReference type="InterPro" id="IPR049278">
    <property type="entry name" value="MS_channel_C"/>
</dbReference>
<keyword evidence="3" id="KW-1003">Cell membrane</keyword>